<keyword evidence="2" id="KW-1185">Reference proteome</keyword>
<gene>
    <name evidence="1" type="ORF">MNOR_LOCUS17300</name>
</gene>
<reference evidence="1 2" key="1">
    <citation type="submission" date="2024-05" db="EMBL/GenBank/DDBJ databases">
        <authorList>
            <person name="Wallberg A."/>
        </authorList>
    </citation>
    <scope>NUCLEOTIDE SEQUENCE [LARGE SCALE GENOMIC DNA]</scope>
</reference>
<accession>A0AAV2QUN0</accession>
<protein>
    <submittedName>
        <fullName evidence="1">Uncharacterized protein</fullName>
    </submittedName>
</protein>
<dbReference type="EMBL" id="CAXKWB010011830">
    <property type="protein sequence ID" value="CAL4102366.1"/>
    <property type="molecule type" value="Genomic_DNA"/>
</dbReference>
<evidence type="ECO:0000313" key="2">
    <source>
        <dbReference type="Proteomes" id="UP001497623"/>
    </source>
</evidence>
<name>A0AAV2QUN0_MEGNR</name>
<proteinExistence type="predicted"/>
<comment type="caution">
    <text evidence="1">The sequence shown here is derived from an EMBL/GenBank/DDBJ whole genome shotgun (WGS) entry which is preliminary data.</text>
</comment>
<evidence type="ECO:0000313" key="1">
    <source>
        <dbReference type="EMBL" id="CAL4102366.1"/>
    </source>
</evidence>
<sequence length="395" mass="45869">MFDQDSLVGNSLRKLLDPSTTPEKALQLFSSPWLLPEHYSLEDNEPIVICFAYIRFIIVRQPEADVDGIWEEILRKAVIYTKNYPGIQILRVKLAYAKDMHSSDVTPWFVKALSTYSKCPNPYTRLELLRLGSIFYIALTWANQTEITRELISVTIMRTISEIPPHHLYPSGKNDDILFNNDDLYYYIYESHLSRFMKNMIVADITKQIKEENKVLINSIETKFLCHTIQLLGMSAITTCYISSIDVFWYGDVLKDFISRPPFSHYIVESINDVTTLIINKYMPEVHEIWSKAPNLIWAFLNSVENIDVCNKTCDLPRLLLSRQIHGFRRSSQRSLLIPLLHPLQEYVKLNQDWQEEVSDDNGDIGSDEQVSDENSVNFEDLSQLIDDSFDIDYT</sequence>
<dbReference type="AlphaFoldDB" id="A0AAV2QUN0"/>
<organism evidence="1 2">
    <name type="scientific">Meganyctiphanes norvegica</name>
    <name type="common">Northern krill</name>
    <name type="synonym">Thysanopoda norvegica</name>
    <dbReference type="NCBI Taxonomy" id="48144"/>
    <lineage>
        <taxon>Eukaryota</taxon>
        <taxon>Metazoa</taxon>
        <taxon>Ecdysozoa</taxon>
        <taxon>Arthropoda</taxon>
        <taxon>Crustacea</taxon>
        <taxon>Multicrustacea</taxon>
        <taxon>Malacostraca</taxon>
        <taxon>Eumalacostraca</taxon>
        <taxon>Eucarida</taxon>
        <taxon>Euphausiacea</taxon>
        <taxon>Euphausiidae</taxon>
        <taxon>Meganyctiphanes</taxon>
    </lineage>
</organism>
<dbReference type="Proteomes" id="UP001497623">
    <property type="component" value="Unassembled WGS sequence"/>
</dbReference>